<proteinExistence type="predicted"/>
<sequence length="22" mass="2559">MREKTKMPNKIWCVLTLAAVIL</sequence>
<accession>J9GGX4</accession>
<dbReference type="EMBL" id="AMCI01004173">
    <property type="protein sequence ID" value="EJW98639.1"/>
    <property type="molecule type" value="Genomic_DNA"/>
</dbReference>
<reference evidence="1" key="1">
    <citation type="journal article" date="2012" name="PLoS ONE">
        <title>Gene sets for utilization of primary and secondary nutrition supplies in the distal gut of endangered iberian lynx.</title>
        <authorList>
            <person name="Alcaide M."/>
            <person name="Messina E."/>
            <person name="Richter M."/>
            <person name="Bargiela R."/>
            <person name="Peplies J."/>
            <person name="Huws S.A."/>
            <person name="Newbold C.J."/>
            <person name="Golyshin P.N."/>
            <person name="Simon M.A."/>
            <person name="Lopez G."/>
            <person name="Yakimov M.M."/>
            <person name="Ferrer M."/>
        </authorList>
    </citation>
    <scope>NUCLEOTIDE SEQUENCE</scope>
</reference>
<protein>
    <submittedName>
        <fullName evidence="1">Uncharacterized protein</fullName>
    </submittedName>
</protein>
<feature type="non-terminal residue" evidence="1">
    <location>
        <position position="22"/>
    </location>
</feature>
<organism evidence="1">
    <name type="scientific">gut metagenome</name>
    <dbReference type="NCBI Taxonomy" id="749906"/>
    <lineage>
        <taxon>unclassified sequences</taxon>
        <taxon>metagenomes</taxon>
        <taxon>organismal metagenomes</taxon>
    </lineage>
</organism>
<gene>
    <name evidence="1" type="ORF">EVA_13253</name>
</gene>
<comment type="caution">
    <text evidence="1">The sequence shown here is derived from an EMBL/GenBank/DDBJ whole genome shotgun (WGS) entry which is preliminary data.</text>
</comment>
<name>J9GGX4_9ZZZZ</name>
<evidence type="ECO:0000313" key="1">
    <source>
        <dbReference type="EMBL" id="EJW98639.1"/>
    </source>
</evidence>
<dbReference type="AlphaFoldDB" id="J9GGX4"/>